<dbReference type="Gene3D" id="3.90.70.10">
    <property type="entry name" value="Cysteine proteinases"/>
    <property type="match status" value="1"/>
</dbReference>
<feature type="signal peptide" evidence="1">
    <location>
        <begin position="1"/>
        <end position="21"/>
    </location>
</feature>
<sequence>MKRIGLLVGLLIGLICLPVSAKAAGVAMSRLYNPNSGEHFYTANTNERDHLTRVGWRYEGIGWNAPTSGNPVYRLYNPNAGDHHYTLNAGERDTLKRAGWRYEGISWYSPGSGAPLYRLYNPNARSGSHHYTLYAYERDDLKRAGWRDEGIAWFGLQGNGSDYVLLNAPYINQNSAGLPMGCEAAALLQALQTKGYARNYNLKSFIKEMPLAADNNPNHGFAGRPDIVMNNVYQSIFPAPLASWGSRYGKVANISGSSTNTLKQELRNGNPVVVYVTLNFAGPQYGNYFWGTGINNAHIMTLDGYNQNSNTYHVSDPNAGKYWVAANKFEASYNLKKYAVVVR</sequence>
<feature type="domain" description="DUF5648" evidence="3">
    <location>
        <begin position="28"/>
        <end position="155"/>
    </location>
</feature>
<reference evidence="5 7" key="2">
    <citation type="submission" date="2013-03" db="EMBL/GenBank/DDBJ databases">
        <title>The Genome Sequence of Enterococcus gilvus ATCC BAA-350 (PacBio/Illumina hybrid assembly).</title>
        <authorList>
            <consortium name="The Broad Institute Genomics Platform"/>
            <consortium name="The Broad Institute Genome Sequencing Center for Infectious Disease"/>
            <person name="Earl A."/>
            <person name="Russ C."/>
            <person name="Gilmore M."/>
            <person name="Surin D."/>
            <person name="Walker B."/>
            <person name="Young S."/>
            <person name="Zeng Q."/>
            <person name="Gargeya S."/>
            <person name="Fitzgerald M."/>
            <person name="Haas B."/>
            <person name="Abouelleil A."/>
            <person name="Allen A.W."/>
            <person name="Alvarado L."/>
            <person name="Arachchi H.M."/>
            <person name="Berlin A.M."/>
            <person name="Chapman S.B."/>
            <person name="Gainer-Dewar J."/>
            <person name="Goldberg J."/>
            <person name="Griggs A."/>
            <person name="Gujja S."/>
            <person name="Hansen M."/>
            <person name="Howarth C."/>
            <person name="Imamovic A."/>
            <person name="Ireland A."/>
            <person name="Larimer J."/>
            <person name="McCowan C."/>
            <person name="Murphy C."/>
            <person name="Pearson M."/>
            <person name="Poon T.W."/>
            <person name="Priest M."/>
            <person name="Roberts A."/>
            <person name="Saif S."/>
            <person name="Shea T."/>
            <person name="Sisk P."/>
            <person name="Sykes S."/>
            <person name="Wortman J."/>
            <person name="Nusbaum C."/>
            <person name="Birren B."/>
        </authorList>
    </citation>
    <scope>NUCLEOTIDE SEQUENCE [LARGE SCALE GENOMIC DNA]</scope>
    <source>
        <strain evidence="5 7">ATCC BAA-350</strain>
    </source>
</reference>
<keyword evidence="7" id="KW-1185">Reference proteome</keyword>
<dbReference type="PANTHER" id="PTHR37806:SF1">
    <property type="entry name" value="PEPTIDASE C39-LIKE DOMAIN-CONTAINING PROTEIN"/>
    <property type="match status" value="1"/>
</dbReference>
<name>R2Y3A4_9ENTE</name>
<dbReference type="eggNOG" id="COG4990">
    <property type="taxonomic scope" value="Bacteria"/>
</dbReference>
<evidence type="ECO:0000313" key="7">
    <source>
        <dbReference type="Proteomes" id="UP000014160"/>
    </source>
</evidence>
<dbReference type="eggNOG" id="COG3757">
    <property type="taxonomic scope" value="Bacteria"/>
</dbReference>
<dbReference type="RefSeq" id="WP_010779430.1">
    <property type="nucleotide sequence ID" value="NZ_ASWH01000001.1"/>
</dbReference>
<feature type="domain" description="Peptidase C39-like" evidence="2">
    <location>
        <begin position="166"/>
        <end position="318"/>
    </location>
</feature>
<dbReference type="InterPro" id="IPR039564">
    <property type="entry name" value="Peptidase_C39-like"/>
</dbReference>
<evidence type="ECO:0000259" key="3">
    <source>
        <dbReference type="Pfam" id="PF18885"/>
    </source>
</evidence>
<keyword evidence="1" id="KW-0732">Signal</keyword>
<dbReference type="Proteomes" id="UP000013750">
    <property type="component" value="Unassembled WGS sequence"/>
</dbReference>
<organism evidence="4 6">
    <name type="scientific">Enterococcus gilvus ATCC BAA-350</name>
    <dbReference type="NCBI Taxonomy" id="1158614"/>
    <lineage>
        <taxon>Bacteria</taxon>
        <taxon>Bacillati</taxon>
        <taxon>Bacillota</taxon>
        <taxon>Bacilli</taxon>
        <taxon>Lactobacillales</taxon>
        <taxon>Enterococcaceae</taxon>
        <taxon>Enterococcus</taxon>
    </lineage>
</organism>
<feature type="chain" id="PRO_5038485168" evidence="1">
    <location>
        <begin position="22"/>
        <end position="343"/>
    </location>
</feature>
<dbReference type="EMBL" id="AJDQ01000006">
    <property type="protein sequence ID" value="EOI56797.1"/>
    <property type="molecule type" value="Genomic_DNA"/>
</dbReference>
<accession>R2Y3A4</accession>
<dbReference type="HOGENOM" id="CLU_039159_0_0_9"/>
<proteinExistence type="predicted"/>
<protein>
    <submittedName>
        <fullName evidence="4">Uncharacterized protein</fullName>
    </submittedName>
</protein>
<comment type="caution">
    <text evidence="4">The sequence shown here is derived from an EMBL/GenBank/DDBJ whole genome shotgun (WGS) entry which is preliminary data.</text>
</comment>
<evidence type="ECO:0000313" key="6">
    <source>
        <dbReference type="Proteomes" id="UP000013750"/>
    </source>
</evidence>
<dbReference type="Proteomes" id="UP000014160">
    <property type="component" value="Unassembled WGS sequence"/>
</dbReference>
<evidence type="ECO:0000313" key="4">
    <source>
        <dbReference type="EMBL" id="EOI56797.1"/>
    </source>
</evidence>
<dbReference type="PANTHER" id="PTHR37806">
    <property type="entry name" value="LMO0724 PROTEIN"/>
    <property type="match status" value="1"/>
</dbReference>
<dbReference type="Pfam" id="PF13529">
    <property type="entry name" value="Peptidase_C39_2"/>
    <property type="match status" value="1"/>
</dbReference>
<evidence type="ECO:0000256" key="1">
    <source>
        <dbReference type="SAM" id="SignalP"/>
    </source>
</evidence>
<dbReference type="InterPro" id="IPR043708">
    <property type="entry name" value="DUF5648"/>
</dbReference>
<evidence type="ECO:0000313" key="5">
    <source>
        <dbReference type="EMBL" id="EOW83629.1"/>
    </source>
</evidence>
<reference evidence="4 6" key="1">
    <citation type="submission" date="2013-02" db="EMBL/GenBank/DDBJ databases">
        <title>The Genome Sequence of Enterococcus gilvus ATCC BAA-350.</title>
        <authorList>
            <consortium name="The Broad Institute Genome Sequencing Platform"/>
            <consortium name="The Broad Institute Genome Sequencing Center for Infectious Disease"/>
            <person name="Earl A.M."/>
            <person name="Gilmore M.S."/>
            <person name="Lebreton F."/>
            <person name="Walker B."/>
            <person name="Young S.K."/>
            <person name="Zeng Q."/>
            <person name="Gargeya S."/>
            <person name="Fitzgerald M."/>
            <person name="Haas B."/>
            <person name="Abouelleil A."/>
            <person name="Alvarado L."/>
            <person name="Arachchi H.M."/>
            <person name="Berlin A.M."/>
            <person name="Chapman S.B."/>
            <person name="Dewar J."/>
            <person name="Goldberg J."/>
            <person name="Griggs A."/>
            <person name="Gujja S."/>
            <person name="Hansen M."/>
            <person name="Howarth C."/>
            <person name="Imamovic A."/>
            <person name="Larimer J."/>
            <person name="McCowan C."/>
            <person name="Murphy C."/>
            <person name="Neiman D."/>
            <person name="Pearson M."/>
            <person name="Priest M."/>
            <person name="Roberts A."/>
            <person name="Saif S."/>
            <person name="Shea T."/>
            <person name="Sisk P."/>
            <person name="Sykes S."/>
            <person name="Wortman J."/>
            <person name="Nusbaum C."/>
            <person name="Birren B."/>
        </authorList>
    </citation>
    <scope>NUCLEOTIDE SEQUENCE [LARGE SCALE GENOMIC DNA]</scope>
    <source>
        <strain evidence="4 6">ATCC BAA-350</strain>
    </source>
</reference>
<dbReference type="PATRIC" id="fig|1158614.3.peg.1011"/>
<gene>
    <name evidence="5" type="ORF">I592_02988</name>
    <name evidence="4" type="ORF">UKC_00982</name>
</gene>
<dbReference type="EMBL" id="ASWH01000001">
    <property type="protein sequence ID" value="EOW83629.1"/>
    <property type="molecule type" value="Genomic_DNA"/>
</dbReference>
<dbReference type="Pfam" id="PF18885">
    <property type="entry name" value="DUF5648"/>
    <property type="match status" value="1"/>
</dbReference>
<dbReference type="AlphaFoldDB" id="R2Y3A4"/>
<evidence type="ECO:0000259" key="2">
    <source>
        <dbReference type="Pfam" id="PF13529"/>
    </source>
</evidence>